<sequence length="134" mass="14750">MKNDALARFIYAYLAVYIAVSAFTAPCPATSVMLTRDGFWGYAVTAGTAVLALVVAADVAINDWLPERYIFYWAQARRHWLYAVAAACYVTPLFAASAYFVNAAQVFFYVGMALFGLVLGYRETQAKRGITCAD</sequence>
<dbReference type="eggNOG" id="ENOG502ZM2B">
    <property type="taxonomic scope" value="Bacteria"/>
</dbReference>
<evidence type="ECO:0000313" key="2">
    <source>
        <dbReference type="EMBL" id="ACD15602.1"/>
    </source>
</evidence>
<dbReference type="KEGG" id="bpy:Bphyt_1186"/>
<dbReference type="RefSeq" id="WP_012432226.1">
    <property type="nucleotide sequence ID" value="NC_010681.1"/>
</dbReference>
<name>B2T1Z1_PARPJ</name>
<dbReference type="EMBL" id="CP001052">
    <property type="protein sequence ID" value="ACD15602.1"/>
    <property type="molecule type" value="Genomic_DNA"/>
</dbReference>
<feature type="transmembrane region" description="Helical" evidence="1">
    <location>
        <begin position="106"/>
        <end position="121"/>
    </location>
</feature>
<dbReference type="Proteomes" id="UP000001739">
    <property type="component" value="Chromosome 1"/>
</dbReference>
<feature type="transmembrane region" description="Helical" evidence="1">
    <location>
        <begin position="39"/>
        <end position="60"/>
    </location>
</feature>
<keyword evidence="1" id="KW-0812">Transmembrane</keyword>
<feature type="transmembrane region" description="Helical" evidence="1">
    <location>
        <begin position="80"/>
        <end position="100"/>
    </location>
</feature>
<gene>
    <name evidence="2" type="ordered locus">Bphyt_1186</name>
</gene>
<keyword evidence="1" id="KW-0472">Membrane</keyword>
<evidence type="ECO:0000313" key="3">
    <source>
        <dbReference type="Proteomes" id="UP000001739"/>
    </source>
</evidence>
<dbReference type="STRING" id="398527.Bphyt_1186"/>
<reference evidence="2 3" key="1">
    <citation type="journal article" date="2011" name="J. Bacteriol.">
        <title>Complete genome sequence of the plant growth-promoting endophyte Burkholderia phytofirmans strain PsJN.</title>
        <authorList>
            <person name="Weilharter A."/>
            <person name="Mitter B."/>
            <person name="Shin M.V."/>
            <person name="Chain P.S."/>
            <person name="Nowak J."/>
            <person name="Sessitsch A."/>
        </authorList>
    </citation>
    <scope>NUCLEOTIDE SEQUENCE [LARGE SCALE GENOMIC DNA]</scope>
    <source>
        <strain evidence="3">DSM 17436 / LMG 22146 / PsJN</strain>
    </source>
</reference>
<organism evidence="2 3">
    <name type="scientific">Paraburkholderia phytofirmans (strain DSM 17436 / LMG 22146 / PsJN)</name>
    <name type="common">Burkholderia phytofirmans</name>
    <dbReference type="NCBI Taxonomy" id="398527"/>
    <lineage>
        <taxon>Bacteria</taxon>
        <taxon>Pseudomonadati</taxon>
        <taxon>Pseudomonadota</taxon>
        <taxon>Betaproteobacteria</taxon>
        <taxon>Burkholderiales</taxon>
        <taxon>Burkholderiaceae</taxon>
        <taxon>Paraburkholderia</taxon>
    </lineage>
</organism>
<evidence type="ECO:0008006" key="4">
    <source>
        <dbReference type="Google" id="ProtNLM"/>
    </source>
</evidence>
<protein>
    <recommendedName>
        <fullName evidence="4">Transmembrane protein</fullName>
    </recommendedName>
</protein>
<proteinExistence type="predicted"/>
<keyword evidence="1" id="KW-1133">Transmembrane helix</keyword>
<evidence type="ECO:0000256" key="1">
    <source>
        <dbReference type="SAM" id="Phobius"/>
    </source>
</evidence>
<dbReference type="OrthoDB" id="9132900at2"/>
<dbReference type="HOGENOM" id="CLU_1892266_0_0_4"/>
<accession>B2T1Z1</accession>
<feature type="transmembrane region" description="Helical" evidence="1">
    <location>
        <begin position="12"/>
        <end position="33"/>
    </location>
</feature>
<dbReference type="AlphaFoldDB" id="B2T1Z1"/>